<proteinExistence type="predicted"/>
<evidence type="ECO:0000256" key="1">
    <source>
        <dbReference type="ARBA" id="ARBA00004141"/>
    </source>
</evidence>
<dbReference type="InterPro" id="IPR001958">
    <property type="entry name" value="Tet-R_TetA/multi-R_MdtG-like"/>
</dbReference>
<dbReference type="PANTHER" id="PTHR24002:SF3">
    <property type="entry name" value="SOLUTE CARRIER FAMILY 22 MEMBER 18"/>
    <property type="match status" value="1"/>
</dbReference>
<keyword evidence="2 6" id="KW-0812">Transmembrane</keyword>
<feature type="transmembrane region" description="Helical" evidence="6">
    <location>
        <begin position="48"/>
        <end position="72"/>
    </location>
</feature>
<keyword evidence="9" id="KW-1185">Reference proteome</keyword>
<dbReference type="AlphaFoldDB" id="A0A8K0EGG3"/>
<dbReference type="Proteomes" id="UP000838412">
    <property type="component" value="Chromosome 16"/>
</dbReference>
<dbReference type="PRINTS" id="PR01035">
    <property type="entry name" value="TCRTETA"/>
</dbReference>
<dbReference type="Pfam" id="PF07690">
    <property type="entry name" value="MFS_1"/>
    <property type="match status" value="2"/>
</dbReference>
<dbReference type="Gene3D" id="1.20.1250.20">
    <property type="entry name" value="MFS general substrate transporter like domains"/>
    <property type="match status" value="1"/>
</dbReference>
<dbReference type="InterPro" id="IPR020846">
    <property type="entry name" value="MFS_dom"/>
</dbReference>
<reference evidence="8" key="1">
    <citation type="submission" date="2022-01" db="EMBL/GenBank/DDBJ databases">
        <authorList>
            <person name="Braso-Vives M."/>
        </authorList>
    </citation>
    <scope>NUCLEOTIDE SEQUENCE</scope>
</reference>
<comment type="subcellular location">
    <subcellularLocation>
        <location evidence="1">Membrane</location>
        <topology evidence="1">Multi-pass membrane protein</topology>
    </subcellularLocation>
</comment>
<feature type="transmembrane region" description="Helical" evidence="6">
    <location>
        <begin position="290"/>
        <end position="309"/>
    </location>
</feature>
<dbReference type="EMBL" id="OV696701">
    <property type="protein sequence ID" value="CAH1247555.1"/>
    <property type="molecule type" value="Genomic_DNA"/>
</dbReference>
<keyword evidence="4 6" id="KW-0472">Membrane</keyword>
<dbReference type="GO" id="GO:0016020">
    <property type="term" value="C:membrane"/>
    <property type="evidence" value="ECO:0007669"/>
    <property type="project" value="UniProtKB-SubCell"/>
</dbReference>
<feature type="transmembrane region" description="Helical" evidence="6">
    <location>
        <begin position="115"/>
        <end position="136"/>
    </location>
</feature>
<evidence type="ECO:0000259" key="7">
    <source>
        <dbReference type="PROSITE" id="PS50850"/>
    </source>
</evidence>
<dbReference type="OrthoDB" id="440553at2759"/>
<protein>
    <submittedName>
        <fullName evidence="8">SLC22A18 protein</fullName>
    </submittedName>
</protein>
<evidence type="ECO:0000256" key="3">
    <source>
        <dbReference type="ARBA" id="ARBA00022989"/>
    </source>
</evidence>
<feature type="region of interest" description="Disordered" evidence="5">
    <location>
        <begin position="1"/>
        <end position="24"/>
    </location>
</feature>
<accession>A0A8K0EGG3</accession>
<dbReference type="GO" id="GO:0005635">
    <property type="term" value="C:nuclear envelope"/>
    <property type="evidence" value="ECO:0007669"/>
    <property type="project" value="TreeGrafter"/>
</dbReference>
<dbReference type="PANTHER" id="PTHR24002">
    <property type="entry name" value="SOLUTE CARRIER FAMILY 22 MEMBER 18"/>
    <property type="match status" value="1"/>
</dbReference>
<organism evidence="8 9">
    <name type="scientific">Branchiostoma lanceolatum</name>
    <name type="common">Common lancelet</name>
    <name type="synonym">Amphioxus lanceolatum</name>
    <dbReference type="NCBI Taxonomy" id="7740"/>
    <lineage>
        <taxon>Eukaryota</taxon>
        <taxon>Metazoa</taxon>
        <taxon>Chordata</taxon>
        <taxon>Cephalochordata</taxon>
        <taxon>Leptocardii</taxon>
        <taxon>Amphioxiformes</taxon>
        <taxon>Branchiostomatidae</taxon>
        <taxon>Branchiostoma</taxon>
    </lineage>
</organism>
<feature type="transmembrane region" description="Helical" evidence="6">
    <location>
        <begin position="84"/>
        <end position="103"/>
    </location>
</feature>
<evidence type="ECO:0000256" key="6">
    <source>
        <dbReference type="SAM" id="Phobius"/>
    </source>
</evidence>
<feature type="domain" description="Major facilitator superfamily (MFS) profile" evidence="7">
    <location>
        <begin position="48"/>
        <end position="431"/>
    </location>
</feature>
<evidence type="ECO:0000256" key="4">
    <source>
        <dbReference type="ARBA" id="ARBA00023136"/>
    </source>
</evidence>
<name>A0A8K0EGG3_BRALA</name>
<feature type="transmembrane region" description="Helical" evidence="6">
    <location>
        <begin position="245"/>
        <end position="270"/>
    </location>
</feature>
<sequence length="433" mass="47704">MSSRKTIDTRTSTNGVGVKSQRQRLSDREAIGNDRYRKHMRIEDRKRLMTIVHVTNVLHHMCVTMNLGALPYLAKRLEISNTMWGHLITTTALLQFLIGPLFGRFGDVCGGRLSLTLSCVAMTTTAAMLSACNSYQGLLLSNVPKVFTQVPTAHRMVISDVTDDASRSVELGTLQISMPVGNMIGSALGGVLTQTYGTTTTFLFTAILSAVSAVLAWIYMPVQTKQRKDKTMSTRKREIINFREIARLLKIPAVAHLLGIKFAFILANVIVQNTFPIIVRDTFGMGPQEAGLFAMYKSIAAVVFQIVAIRPLTRRYKDFPLMLLSSLMLTTSYVMATGMTERWHLYIFAVSQSFGVNLRNTVIVAALSKASPREDTGAVMGLGDMVLRLTQIVSPPISAYILDHVGYQFLGVTSATITAMVAGFILITKDEFS</sequence>
<dbReference type="InterPro" id="IPR036259">
    <property type="entry name" value="MFS_trans_sf"/>
</dbReference>
<evidence type="ECO:0000256" key="2">
    <source>
        <dbReference type="ARBA" id="ARBA00022692"/>
    </source>
</evidence>
<dbReference type="SUPFAM" id="SSF103473">
    <property type="entry name" value="MFS general substrate transporter"/>
    <property type="match status" value="1"/>
</dbReference>
<keyword evidence="3 6" id="KW-1133">Transmembrane helix</keyword>
<dbReference type="PROSITE" id="PS50850">
    <property type="entry name" value="MFS"/>
    <property type="match status" value="1"/>
</dbReference>
<gene>
    <name evidence="8" type="primary">SLC22A18</name>
    <name evidence="8" type="ORF">BLAG_LOCUS9183</name>
</gene>
<dbReference type="GO" id="GO:0022857">
    <property type="term" value="F:transmembrane transporter activity"/>
    <property type="evidence" value="ECO:0007669"/>
    <property type="project" value="InterPro"/>
</dbReference>
<dbReference type="InterPro" id="IPR011701">
    <property type="entry name" value="MFS"/>
</dbReference>
<evidence type="ECO:0000313" key="8">
    <source>
        <dbReference type="EMBL" id="CAH1247555.1"/>
    </source>
</evidence>
<feature type="transmembrane region" description="Helical" evidence="6">
    <location>
        <begin position="407"/>
        <end position="427"/>
    </location>
</feature>
<evidence type="ECO:0000313" key="9">
    <source>
        <dbReference type="Proteomes" id="UP000838412"/>
    </source>
</evidence>
<evidence type="ECO:0000256" key="5">
    <source>
        <dbReference type="SAM" id="MobiDB-lite"/>
    </source>
</evidence>
<feature type="transmembrane region" description="Helical" evidence="6">
    <location>
        <begin position="202"/>
        <end position="222"/>
    </location>
</feature>
<feature type="transmembrane region" description="Helical" evidence="6">
    <location>
        <begin position="321"/>
        <end position="339"/>
    </location>
</feature>